<gene>
    <name evidence="2" type="ORF">DLM78_03765</name>
    <name evidence="3" type="ORF">EHQ90_18725</name>
</gene>
<evidence type="ECO:0000313" key="5">
    <source>
        <dbReference type="Proteomes" id="UP000297422"/>
    </source>
</evidence>
<dbReference type="EMBL" id="QHCS01000001">
    <property type="protein sequence ID" value="RHX88087.1"/>
    <property type="molecule type" value="Genomic_DNA"/>
</dbReference>
<sequence length="176" mass="19277">MKFKLAIVLGFISLILSNCVTTSHNPSVIKQGLTVDKTLVWSRPADFAAEIQNDKIEGSVTAGSWLWGYIPTGDQGHSSPRIFGATYSDPLILNAIAAAVKKANVDGFYVVRVTVEKTVGFIGFTEDTTVKVEGKSVKLKYIGTQSEQKADDARIVRILGEETAASVTFLNWFKFW</sequence>
<reference evidence="4" key="1">
    <citation type="submission" date="2018-05" db="EMBL/GenBank/DDBJ databases">
        <title>Leptospira yasudae sp. nov. and Leptospira stimsonii sp. nov., two pathogenic species of the genus Leptospira isolated from environmental sources.</title>
        <authorList>
            <person name="Casanovas-Massana A."/>
            <person name="Hamond C."/>
            <person name="Santos L.A."/>
            <person name="Hacker K.P."/>
            <person name="Balassiano I."/>
            <person name="Medeiros M.A."/>
            <person name="Reis M.G."/>
            <person name="Ko A.I."/>
            <person name="Wunder E.A."/>
        </authorList>
    </citation>
    <scope>NUCLEOTIDE SEQUENCE [LARGE SCALE GENOMIC DNA]</scope>
    <source>
        <strain evidence="4">AMB6-RJ</strain>
    </source>
</reference>
<feature type="signal peptide" evidence="1">
    <location>
        <begin position="1"/>
        <end position="22"/>
    </location>
</feature>
<reference evidence="5" key="3">
    <citation type="journal article" date="2019" name="PLoS Negl. Trop. Dis.">
        <title>Revisiting the worldwide diversity of Leptospira species in the environment.</title>
        <authorList>
            <person name="Vincent A.T."/>
            <person name="Schiettekatte O."/>
            <person name="Bourhy P."/>
            <person name="Veyrier F.J."/>
            <person name="Picardeau M."/>
        </authorList>
    </citation>
    <scope>NUCLEOTIDE SEQUENCE [LARGE SCALE GENOMIC DNA]</scope>
    <source>
        <strain evidence="5">201702407</strain>
    </source>
</reference>
<feature type="chain" id="PRO_5043195518" description="Lipoprotein" evidence="1">
    <location>
        <begin position="23"/>
        <end position="176"/>
    </location>
</feature>
<dbReference type="Proteomes" id="UP000266669">
    <property type="component" value="Unassembled WGS sequence"/>
</dbReference>
<dbReference type="EMBL" id="RQGT01000111">
    <property type="protein sequence ID" value="TGM10498.1"/>
    <property type="molecule type" value="Genomic_DNA"/>
</dbReference>
<evidence type="ECO:0000313" key="3">
    <source>
        <dbReference type="EMBL" id="TGM10498.1"/>
    </source>
</evidence>
<dbReference type="Proteomes" id="UP000297422">
    <property type="component" value="Unassembled WGS sequence"/>
</dbReference>
<evidence type="ECO:0008006" key="6">
    <source>
        <dbReference type="Google" id="ProtNLM"/>
    </source>
</evidence>
<organism evidence="2 4">
    <name type="scientific">Leptospira stimsonii</name>
    <dbReference type="NCBI Taxonomy" id="2202203"/>
    <lineage>
        <taxon>Bacteria</taxon>
        <taxon>Pseudomonadati</taxon>
        <taxon>Spirochaetota</taxon>
        <taxon>Spirochaetia</taxon>
        <taxon>Leptospirales</taxon>
        <taxon>Leptospiraceae</taxon>
        <taxon>Leptospira</taxon>
    </lineage>
</organism>
<keyword evidence="1" id="KW-0732">Signal</keyword>
<reference evidence="2" key="4">
    <citation type="journal article" date="2020" name="Int. J. Syst. Evol. Microbiol.">
        <title>Leptospira yasudae sp. nov. and Leptospira stimsonii sp. nov., two new species of the pathogenic group isolated from environmental sources.</title>
        <authorList>
            <person name="Casanovas-Massana A."/>
            <person name="Hamond C."/>
            <person name="Santos L.A."/>
            <person name="de Oliveira D."/>
            <person name="Hacker K.P."/>
            <person name="Balassiano I."/>
            <person name="Costa F."/>
            <person name="Medeiros M.A."/>
            <person name="Reis M.G."/>
            <person name="Ko A.I."/>
            <person name="Wunder E.A."/>
        </authorList>
    </citation>
    <scope>NUCLEOTIDE SEQUENCE</scope>
    <source>
        <strain evidence="2">AMB6-RJ</strain>
    </source>
</reference>
<comment type="caution">
    <text evidence="2">The sequence shown here is derived from an EMBL/GenBank/DDBJ whole genome shotgun (WGS) entry which is preliminary data.</text>
</comment>
<evidence type="ECO:0000313" key="4">
    <source>
        <dbReference type="Proteomes" id="UP000266669"/>
    </source>
</evidence>
<evidence type="ECO:0000313" key="2">
    <source>
        <dbReference type="EMBL" id="RHX88087.1"/>
    </source>
</evidence>
<keyword evidence="5" id="KW-1185">Reference proteome</keyword>
<proteinExistence type="predicted"/>
<protein>
    <recommendedName>
        <fullName evidence="6">Lipoprotein</fullName>
    </recommendedName>
</protein>
<dbReference type="AlphaFoldDB" id="A0A4R9L3Z5"/>
<dbReference type="RefSeq" id="WP_118980681.1">
    <property type="nucleotide sequence ID" value="NZ_QHCS01000001.1"/>
</dbReference>
<accession>A0A4R9L3Z5</accession>
<name>A0A4R9L3Z5_9LEPT</name>
<evidence type="ECO:0000256" key="1">
    <source>
        <dbReference type="SAM" id="SignalP"/>
    </source>
</evidence>
<reference evidence="3" key="2">
    <citation type="submission" date="2018-10" db="EMBL/GenBank/DDBJ databases">
        <authorList>
            <person name="Vincent A.T."/>
            <person name="Schiettekatte O."/>
            <person name="Bourhy P."/>
            <person name="Veyrier F.J."/>
            <person name="Picardeau M."/>
        </authorList>
    </citation>
    <scope>NUCLEOTIDE SEQUENCE</scope>
    <source>
        <strain evidence="3">201702407</strain>
    </source>
</reference>